<reference evidence="1" key="1">
    <citation type="submission" date="2014-07" db="EMBL/GenBank/DDBJ databases">
        <authorList>
            <person name="Martin A.A"/>
            <person name="De Silva N."/>
        </authorList>
    </citation>
    <scope>NUCLEOTIDE SEQUENCE</scope>
</reference>
<sequence length="71" mass="8267">MAILSFPSNNNLEVRANLSQRPIYFQDINSNYSHKEISILTVTHLLHLHHMIEDCAWIGGVMGYINHPMRY</sequence>
<organism evidence="1 2">
    <name type="scientific">Strongyloides venezuelensis</name>
    <name type="common">Threadworm</name>
    <dbReference type="NCBI Taxonomy" id="75913"/>
    <lineage>
        <taxon>Eukaryota</taxon>
        <taxon>Metazoa</taxon>
        <taxon>Ecdysozoa</taxon>
        <taxon>Nematoda</taxon>
        <taxon>Chromadorea</taxon>
        <taxon>Rhabditida</taxon>
        <taxon>Tylenchina</taxon>
        <taxon>Panagrolaimomorpha</taxon>
        <taxon>Strongyloidoidea</taxon>
        <taxon>Strongyloididae</taxon>
        <taxon>Strongyloides</taxon>
    </lineage>
</organism>
<dbReference type="Proteomes" id="UP000035680">
    <property type="component" value="Unassembled WGS sequence"/>
</dbReference>
<proteinExistence type="predicted"/>
<accession>A0A0K0G694</accession>
<keyword evidence="1" id="KW-1185">Reference proteome</keyword>
<reference evidence="2" key="2">
    <citation type="submission" date="2015-08" db="UniProtKB">
        <authorList>
            <consortium name="WormBaseParasite"/>
        </authorList>
    </citation>
    <scope>IDENTIFICATION</scope>
</reference>
<evidence type="ECO:0000313" key="2">
    <source>
        <dbReference type="WBParaSite" id="SVE_2027700.1"/>
    </source>
</evidence>
<protein>
    <submittedName>
        <fullName evidence="2">Uncharacterized protein</fullName>
    </submittedName>
</protein>
<name>A0A0K0G694_STRVS</name>
<dbReference type="WBParaSite" id="SVE_2027700.1">
    <property type="protein sequence ID" value="SVE_2027700.1"/>
    <property type="gene ID" value="SVE_2027700"/>
</dbReference>
<dbReference type="AlphaFoldDB" id="A0A0K0G694"/>
<evidence type="ECO:0000313" key="1">
    <source>
        <dbReference type="Proteomes" id="UP000035680"/>
    </source>
</evidence>